<dbReference type="Proteomes" id="UP000460949">
    <property type="component" value="Unassembled WGS sequence"/>
</dbReference>
<gene>
    <name evidence="4" type="ORF">GLW04_04570</name>
</gene>
<comment type="caution">
    <text evidence="4">The sequence shown here is derived from an EMBL/GenBank/DDBJ whole genome shotgun (WGS) entry which is preliminary data.</text>
</comment>
<dbReference type="Pfam" id="PF00011">
    <property type="entry name" value="HSP20"/>
    <property type="match status" value="1"/>
</dbReference>
<feature type="domain" description="SHSP" evidence="3">
    <location>
        <begin position="36"/>
        <end position="147"/>
    </location>
</feature>
<proteinExistence type="inferred from homology"/>
<organism evidence="4 5">
    <name type="scientific">Halobacillus litoralis</name>
    <dbReference type="NCBI Taxonomy" id="45668"/>
    <lineage>
        <taxon>Bacteria</taxon>
        <taxon>Bacillati</taxon>
        <taxon>Bacillota</taxon>
        <taxon>Bacilli</taxon>
        <taxon>Bacillales</taxon>
        <taxon>Bacillaceae</taxon>
        <taxon>Halobacillus</taxon>
    </lineage>
</organism>
<protein>
    <submittedName>
        <fullName evidence="4">Hsp20 family protein</fullName>
    </submittedName>
</protein>
<evidence type="ECO:0000256" key="1">
    <source>
        <dbReference type="PROSITE-ProRule" id="PRU00285"/>
    </source>
</evidence>
<evidence type="ECO:0000259" key="3">
    <source>
        <dbReference type="PROSITE" id="PS01031"/>
    </source>
</evidence>
<evidence type="ECO:0000256" key="2">
    <source>
        <dbReference type="RuleBase" id="RU003616"/>
    </source>
</evidence>
<dbReference type="CDD" id="cd06464">
    <property type="entry name" value="ACD_sHsps-like"/>
    <property type="match status" value="1"/>
</dbReference>
<dbReference type="SUPFAM" id="SSF49764">
    <property type="entry name" value="HSP20-like chaperones"/>
    <property type="match status" value="1"/>
</dbReference>
<evidence type="ECO:0000313" key="5">
    <source>
        <dbReference type="Proteomes" id="UP000460949"/>
    </source>
</evidence>
<dbReference type="EMBL" id="WMET01000001">
    <property type="protein sequence ID" value="MYL19152.1"/>
    <property type="molecule type" value="Genomic_DNA"/>
</dbReference>
<dbReference type="PROSITE" id="PS01031">
    <property type="entry name" value="SHSP"/>
    <property type="match status" value="1"/>
</dbReference>
<dbReference type="AlphaFoldDB" id="A0A845DS11"/>
<name>A0A845DS11_9BACI</name>
<sequence>MDDKKSQLPGFFEHTFMDLIRAVDSFFDHSLQGVEPLFQGGSFPVDIYETNGEIVVEAVLTDVQENQIRIDRSGRQLRILIEQQQMREVNDEVRDYYRRTHFLKSREQTVELPFEADPNSSRASFHNGVLKVVFHKRGPLESIPIEE</sequence>
<evidence type="ECO:0000313" key="4">
    <source>
        <dbReference type="EMBL" id="MYL19152.1"/>
    </source>
</evidence>
<comment type="similarity">
    <text evidence="1 2">Belongs to the small heat shock protein (HSP20) family.</text>
</comment>
<reference evidence="4 5" key="1">
    <citation type="submission" date="2019-11" db="EMBL/GenBank/DDBJ databases">
        <title>Genome sequences of 17 halophilic strains isolated from different environments.</title>
        <authorList>
            <person name="Furrow R.E."/>
        </authorList>
    </citation>
    <scope>NUCLEOTIDE SEQUENCE [LARGE SCALE GENOMIC DNA]</scope>
    <source>
        <strain evidence="4 5">22511_23_Filter</strain>
    </source>
</reference>
<accession>A0A845DS11</accession>
<dbReference type="Gene3D" id="2.60.40.790">
    <property type="match status" value="1"/>
</dbReference>
<dbReference type="InterPro" id="IPR008978">
    <property type="entry name" value="HSP20-like_chaperone"/>
</dbReference>
<dbReference type="InterPro" id="IPR002068">
    <property type="entry name" value="A-crystallin/Hsp20_dom"/>
</dbReference>